<protein>
    <submittedName>
        <fullName evidence="3">Transposase DDE domain-containing protein</fullName>
    </submittedName>
</protein>
<dbReference type="InterPro" id="IPR047655">
    <property type="entry name" value="Transpos_IS630-like"/>
</dbReference>
<dbReference type="Pfam" id="PF13358">
    <property type="entry name" value="DDE_3"/>
    <property type="match status" value="1"/>
</dbReference>
<dbReference type="KEGG" id="dmm:dnm_034460"/>
<dbReference type="SUPFAM" id="SSF46689">
    <property type="entry name" value="Homeodomain-like"/>
    <property type="match status" value="1"/>
</dbReference>
<dbReference type="AlphaFoldDB" id="A0A975BL44"/>
<dbReference type="InterPro" id="IPR025959">
    <property type="entry name" value="Winged_HTH_dom"/>
</dbReference>
<name>A0A975BL44_9BACT</name>
<evidence type="ECO:0000313" key="3">
    <source>
        <dbReference type="EMBL" id="QTA87413.1"/>
    </source>
</evidence>
<keyword evidence="4" id="KW-1185">Reference proteome</keyword>
<proteinExistence type="predicted"/>
<dbReference type="Pfam" id="PF13592">
    <property type="entry name" value="HTH_33"/>
    <property type="match status" value="1"/>
</dbReference>
<feature type="domain" description="Winged helix-turn helix" evidence="2">
    <location>
        <begin position="111"/>
        <end position="167"/>
    </location>
</feature>
<evidence type="ECO:0000259" key="2">
    <source>
        <dbReference type="Pfam" id="PF13592"/>
    </source>
</evidence>
<dbReference type="Pfam" id="PF13551">
    <property type="entry name" value="HTH_29"/>
    <property type="match status" value="1"/>
</dbReference>
<dbReference type="EMBL" id="CP061800">
    <property type="protein sequence ID" value="QTA87413.1"/>
    <property type="molecule type" value="Genomic_DNA"/>
</dbReference>
<dbReference type="InterPro" id="IPR036397">
    <property type="entry name" value="RNaseH_sf"/>
</dbReference>
<sequence>MKLKVSRETVERLKKELGIAQRLNNLRLYKIVKALLLIYEEEPAENIARLIGVTVRTVFNWLKRFMWERFSWPGRMHSKGKGRKPKLNGEQKRKLYRIVEGGPGKYGSDCGIWNSAMILIVIRKEFNVTCNPRYVSTLLKSIGLTCQKAKFVSDRSDDEKHRRKRKQRDEETWPEILEKADEMKGGILFTDEVSFARWGSLARTWAPKGKQPVVKTFGKRKGLKMFGSVEFRGGGFVYEECDGKFNGDSYMKFLKQVLSGCCCPVFLIEDGAPYHRRKDVNEFRKEMEIRKRMLVYILPSYSPDKNPIEKLWKNTKRDATHLKYFPTFDDLRSAVVGAFEKYLTDATKVICVMKKLRKKAGIA</sequence>
<accession>A0A975BL44</accession>
<feature type="domain" description="Tc1-like transposase DDE" evidence="1">
    <location>
        <begin position="187"/>
        <end position="332"/>
    </location>
</feature>
<dbReference type="GO" id="GO:0003676">
    <property type="term" value="F:nucleic acid binding"/>
    <property type="evidence" value="ECO:0007669"/>
    <property type="project" value="InterPro"/>
</dbReference>
<dbReference type="NCBIfam" id="NF033545">
    <property type="entry name" value="transpos_IS630"/>
    <property type="match status" value="1"/>
</dbReference>
<dbReference type="InterPro" id="IPR038717">
    <property type="entry name" value="Tc1-like_DDE_dom"/>
</dbReference>
<evidence type="ECO:0000313" key="4">
    <source>
        <dbReference type="Proteomes" id="UP000663722"/>
    </source>
</evidence>
<gene>
    <name evidence="3" type="ORF">dnm_034460</name>
</gene>
<dbReference type="Proteomes" id="UP000663722">
    <property type="component" value="Chromosome"/>
</dbReference>
<evidence type="ECO:0000259" key="1">
    <source>
        <dbReference type="Pfam" id="PF13358"/>
    </source>
</evidence>
<dbReference type="InterPro" id="IPR009057">
    <property type="entry name" value="Homeodomain-like_sf"/>
</dbReference>
<dbReference type="RefSeq" id="WP_207682612.1">
    <property type="nucleotide sequence ID" value="NZ_CP061800.1"/>
</dbReference>
<dbReference type="Gene3D" id="3.30.420.10">
    <property type="entry name" value="Ribonuclease H-like superfamily/Ribonuclease H"/>
    <property type="match status" value="1"/>
</dbReference>
<reference evidence="3" key="1">
    <citation type="journal article" date="2021" name="Microb. Physiol.">
        <title>Proteogenomic Insights into the Physiology of Marine, Sulfate-Reducing, Filamentous Desulfonema limicola and Desulfonema magnum.</title>
        <authorList>
            <person name="Schnaars V."/>
            <person name="Wohlbrand L."/>
            <person name="Scheve S."/>
            <person name="Hinrichs C."/>
            <person name="Reinhardt R."/>
            <person name="Rabus R."/>
        </authorList>
    </citation>
    <scope>NUCLEOTIDE SEQUENCE</scope>
    <source>
        <strain evidence="3">4be13</strain>
    </source>
</reference>
<organism evidence="3 4">
    <name type="scientific">Desulfonema magnum</name>
    <dbReference type="NCBI Taxonomy" id="45655"/>
    <lineage>
        <taxon>Bacteria</taxon>
        <taxon>Pseudomonadati</taxon>
        <taxon>Thermodesulfobacteriota</taxon>
        <taxon>Desulfobacteria</taxon>
        <taxon>Desulfobacterales</taxon>
        <taxon>Desulfococcaceae</taxon>
        <taxon>Desulfonema</taxon>
    </lineage>
</organism>